<evidence type="ECO:0000313" key="1">
    <source>
        <dbReference type="EMBL" id="SMG00631.1"/>
    </source>
</evidence>
<dbReference type="AlphaFoldDB" id="A0A238H5F6"/>
<dbReference type="Proteomes" id="UP000198460">
    <property type="component" value="Unassembled WGS sequence"/>
</dbReference>
<evidence type="ECO:0000313" key="2">
    <source>
        <dbReference type="Proteomes" id="UP000198460"/>
    </source>
</evidence>
<reference evidence="1 2" key="1">
    <citation type="submission" date="2017-04" db="EMBL/GenBank/DDBJ databases">
        <authorList>
            <person name="Afonso C.L."/>
            <person name="Miller P.J."/>
            <person name="Scott M.A."/>
            <person name="Spackman E."/>
            <person name="Goraichik I."/>
            <person name="Dimitrov K.M."/>
            <person name="Suarez D.L."/>
            <person name="Swayne D.E."/>
        </authorList>
    </citation>
    <scope>NUCLEOTIDE SEQUENCE [LARGE SCALE GENOMIC DNA]</scope>
    <source>
        <strain evidence="1">LMG 28154</strain>
    </source>
</reference>
<proteinExistence type="predicted"/>
<protein>
    <submittedName>
        <fullName evidence="1">Uncharacterized protein</fullName>
    </submittedName>
</protein>
<gene>
    <name evidence="1" type="ORF">BSIN_3764</name>
</gene>
<accession>A0A238H5F6</accession>
<dbReference type="EMBL" id="FXAN01000058">
    <property type="protein sequence ID" value="SMG00631.1"/>
    <property type="molecule type" value="Genomic_DNA"/>
</dbReference>
<name>A0A238H5F6_9BURK</name>
<sequence length="48" mass="5395">MACRRRPCVERDTLMRVALDSLGYRQPRARQVETLFVGASIAQAAFIA</sequence>
<organism evidence="1 2">
    <name type="scientific">Burkholderia singularis</name>
    <dbReference type="NCBI Taxonomy" id="1503053"/>
    <lineage>
        <taxon>Bacteria</taxon>
        <taxon>Pseudomonadati</taxon>
        <taxon>Pseudomonadota</taxon>
        <taxon>Betaproteobacteria</taxon>
        <taxon>Burkholderiales</taxon>
        <taxon>Burkholderiaceae</taxon>
        <taxon>Burkholderia</taxon>
        <taxon>pseudomallei group</taxon>
    </lineage>
</organism>